<evidence type="ECO:0000313" key="1">
    <source>
        <dbReference type="EMBL" id="MBU3866913.1"/>
    </source>
</evidence>
<proteinExistence type="predicted"/>
<keyword evidence="2" id="KW-1185">Reference proteome</keyword>
<accession>A0ABS6CIZ5</accession>
<dbReference type="Proteomes" id="UP000720508">
    <property type="component" value="Unassembled WGS sequence"/>
</dbReference>
<organism evidence="1 2">
    <name type="scientific">Streptomyces niphimycinicus</name>
    <dbReference type="NCBI Taxonomy" id="2842201"/>
    <lineage>
        <taxon>Bacteria</taxon>
        <taxon>Bacillati</taxon>
        <taxon>Actinomycetota</taxon>
        <taxon>Actinomycetes</taxon>
        <taxon>Kitasatosporales</taxon>
        <taxon>Streptomycetaceae</taxon>
        <taxon>Streptomyces</taxon>
    </lineage>
</organism>
<sequence length="157" mass="16794">MIVADASNTAAIASEGLEPCPAAALRTSVNPAGCWAAIVSKLRAPGTVPVCFTFAAAGHTWGIFTDGLIIRADVSTWPVFFISVKYCVMRTSRLSLAIVPIDRYTNCVSPTGRPFFDHTVKNTAPEHEAKRDLKKHLLSAPRPVMHSFGVIVRAGSG</sequence>
<comment type="caution">
    <text evidence="1">The sequence shown here is derived from an EMBL/GenBank/DDBJ whole genome shotgun (WGS) entry which is preliminary data.</text>
</comment>
<dbReference type="RefSeq" id="WP_216343915.1">
    <property type="nucleotide sequence ID" value="NZ_JAHLEM010000265.1"/>
</dbReference>
<name>A0ABS6CIZ5_9ACTN</name>
<evidence type="ECO:0000313" key="2">
    <source>
        <dbReference type="Proteomes" id="UP000720508"/>
    </source>
</evidence>
<protein>
    <submittedName>
        <fullName evidence="1">Uncharacterized protein</fullName>
    </submittedName>
</protein>
<dbReference type="EMBL" id="JAHLEM010000265">
    <property type="protein sequence ID" value="MBU3866913.1"/>
    <property type="molecule type" value="Genomic_DNA"/>
</dbReference>
<gene>
    <name evidence="1" type="ORF">KN815_23455</name>
</gene>
<reference evidence="1 2" key="1">
    <citation type="submission" date="2021-06" db="EMBL/GenBank/DDBJ databases">
        <authorList>
            <person name="Pan X."/>
        </authorList>
    </citation>
    <scope>NUCLEOTIDE SEQUENCE [LARGE SCALE GENOMIC DNA]</scope>
    <source>
        <strain evidence="1 2">4503</strain>
    </source>
</reference>